<reference evidence="9" key="1">
    <citation type="submission" date="2020-05" db="EMBL/GenBank/DDBJ databases">
        <authorList>
            <person name="Chiriac C."/>
            <person name="Salcher M."/>
            <person name="Ghai R."/>
            <person name="Kavagutti S V."/>
        </authorList>
    </citation>
    <scope>NUCLEOTIDE SEQUENCE</scope>
</reference>
<dbReference type="InterPro" id="IPR003439">
    <property type="entry name" value="ABC_transporter-like_ATP-bd"/>
</dbReference>
<sequence>MLRIRNLTFTYKHLDTPALRNINLEIEDGKFVLIKGSTGSGKSTLLKAINGLVPHFTGGRFAGSIEIDGRNVTLLQPHDMAEYVAYVNQQPEAAFATETVEQELAFGLEQLGWAPDSMEGRITALAANFGLSELMKSSLSELSGGQQQRVAIASALAAGQKLLLMDEPTSALDAESAESLIQLLSDLAKRDGITVLIAEHRHERLLLFIDLVIALESDGSISLGGEASAPSLPLTARAHKKTMGDVVLTCQGLGKSYPSGFSLQAMDLSLCANQITGVLGDNGSGKTTLLWAVLEDAWKQGAEVAMVPQNAQDLLFLSSVSDELAEAAEGLSAEAKRPASYLEEIVGRLDPFKHPRDLSAGQQLALVLAIQLASGAKTLIMDEPTRGLDARAKQALASTLHDLREKGHAILIATHDRDFLENVADRVIVVDRGVATEIGEHK</sequence>
<proteinExistence type="predicted"/>
<protein>
    <submittedName>
        <fullName evidence="9">Unannotated protein</fullName>
    </submittedName>
</protein>
<feature type="domain" description="ABC transporter" evidence="8">
    <location>
        <begin position="2"/>
        <end position="242"/>
    </location>
</feature>
<dbReference type="Gene3D" id="3.40.50.300">
    <property type="entry name" value="P-loop containing nucleotide triphosphate hydrolases"/>
    <property type="match status" value="2"/>
</dbReference>
<dbReference type="InterPro" id="IPR027417">
    <property type="entry name" value="P-loop_NTPase"/>
</dbReference>
<dbReference type="PROSITE" id="PS50893">
    <property type="entry name" value="ABC_TRANSPORTER_2"/>
    <property type="match status" value="2"/>
</dbReference>
<accession>A0A6J6JAP1</accession>
<gene>
    <name evidence="9" type="ORF">UFOPK2001_00695</name>
</gene>
<keyword evidence="6" id="KW-1278">Translocase</keyword>
<evidence type="ECO:0000313" key="9">
    <source>
        <dbReference type="EMBL" id="CAB4633685.1"/>
    </source>
</evidence>
<dbReference type="SUPFAM" id="SSF52540">
    <property type="entry name" value="P-loop containing nucleoside triphosphate hydrolases"/>
    <property type="match status" value="2"/>
</dbReference>
<evidence type="ECO:0000256" key="2">
    <source>
        <dbReference type="ARBA" id="ARBA00022448"/>
    </source>
</evidence>
<dbReference type="SMART" id="SM00382">
    <property type="entry name" value="AAA"/>
    <property type="match status" value="2"/>
</dbReference>
<feature type="domain" description="ABC transporter" evidence="8">
    <location>
        <begin position="248"/>
        <end position="442"/>
    </location>
</feature>
<keyword evidence="5" id="KW-0067">ATP-binding</keyword>
<dbReference type="InterPro" id="IPR003593">
    <property type="entry name" value="AAA+_ATPase"/>
</dbReference>
<evidence type="ECO:0000256" key="1">
    <source>
        <dbReference type="ARBA" id="ARBA00004202"/>
    </source>
</evidence>
<dbReference type="GO" id="GO:0043190">
    <property type="term" value="C:ATP-binding cassette (ABC) transporter complex"/>
    <property type="evidence" value="ECO:0007669"/>
    <property type="project" value="TreeGrafter"/>
</dbReference>
<keyword evidence="2" id="KW-0813">Transport</keyword>
<keyword evidence="3" id="KW-1003">Cell membrane</keyword>
<dbReference type="InterPro" id="IPR017871">
    <property type="entry name" value="ABC_transporter-like_CS"/>
</dbReference>
<dbReference type="PROSITE" id="PS00211">
    <property type="entry name" value="ABC_TRANSPORTER_1"/>
    <property type="match status" value="1"/>
</dbReference>
<evidence type="ECO:0000256" key="3">
    <source>
        <dbReference type="ARBA" id="ARBA00022475"/>
    </source>
</evidence>
<organism evidence="9">
    <name type="scientific">freshwater metagenome</name>
    <dbReference type="NCBI Taxonomy" id="449393"/>
    <lineage>
        <taxon>unclassified sequences</taxon>
        <taxon>metagenomes</taxon>
        <taxon>ecological metagenomes</taxon>
    </lineage>
</organism>
<dbReference type="PANTHER" id="PTHR43553:SF27">
    <property type="entry name" value="ENERGY-COUPLING FACTOR TRANSPORTER ATP-BINDING PROTEIN ECFA2"/>
    <property type="match status" value="1"/>
</dbReference>
<evidence type="ECO:0000256" key="5">
    <source>
        <dbReference type="ARBA" id="ARBA00022840"/>
    </source>
</evidence>
<dbReference type="Pfam" id="PF00005">
    <property type="entry name" value="ABC_tran"/>
    <property type="match status" value="2"/>
</dbReference>
<keyword evidence="4" id="KW-0547">Nucleotide-binding</keyword>
<evidence type="ECO:0000256" key="4">
    <source>
        <dbReference type="ARBA" id="ARBA00022741"/>
    </source>
</evidence>
<evidence type="ECO:0000256" key="7">
    <source>
        <dbReference type="ARBA" id="ARBA00023136"/>
    </source>
</evidence>
<dbReference type="InterPro" id="IPR050095">
    <property type="entry name" value="ECF_ABC_transporter_ATP-bd"/>
</dbReference>
<keyword evidence="7" id="KW-0472">Membrane</keyword>
<dbReference type="CDD" id="cd03225">
    <property type="entry name" value="ABC_cobalt_CbiO_domain1"/>
    <property type="match status" value="1"/>
</dbReference>
<name>A0A6J6JAP1_9ZZZZ</name>
<evidence type="ECO:0000256" key="6">
    <source>
        <dbReference type="ARBA" id="ARBA00022967"/>
    </source>
</evidence>
<dbReference type="GO" id="GO:0042626">
    <property type="term" value="F:ATPase-coupled transmembrane transporter activity"/>
    <property type="evidence" value="ECO:0007669"/>
    <property type="project" value="TreeGrafter"/>
</dbReference>
<comment type="subcellular location">
    <subcellularLocation>
        <location evidence="1">Cell membrane</location>
        <topology evidence="1">Peripheral membrane protein</topology>
    </subcellularLocation>
</comment>
<dbReference type="GO" id="GO:0016887">
    <property type="term" value="F:ATP hydrolysis activity"/>
    <property type="evidence" value="ECO:0007669"/>
    <property type="project" value="InterPro"/>
</dbReference>
<evidence type="ECO:0000259" key="8">
    <source>
        <dbReference type="PROSITE" id="PS50893"/>
    </source>
</evidence>
<dbReference type="InterPro" id="IPR015856">
    <property type="entry name" value="ABC_transpr_CbiO/EcfA_su"/>
</dbReference>
<dbReference type="AlphaFoldDB" id="A0A6J6JAP1"/>
<dbReference type="PANTHER" id="PTHR43553">
    <property type="entry name" value="HEAVY METAL TRANSPORTER"/>
    <property type="match status" value="1"/>
</dbReference>
<dbReference type="GO" id="GO:0005524">
    <property type="term" value="F:ATP binding"/>
    <property type="evidence" value="ECO:0007669"/>
    <property type="project" value="UniProtKB-KW"/>
</dbReference>
<dbReference type="EMBL" id="CAEZVN010000057">
    <property type="protein sequence ID" value="CAB4633685.1"/>
    <property type="molecule type" value="Genomic_DNA"/>
</dbReference>